<proteinExistence type="predicted"/>
<comment type="caution">
    <text evidence="1">The sequence shown here is derived from an EMBL/GenBank/DDBJ whole genome shotgun (WGS) entry which is preliminary data.</text>
</comment>
<sequence>MDLAESDVMGLGAGSCCRRWVRQWAQELVMEVIPMQVSEGASAWCMTSGPSSGTVCQKTQSVGAATWLPPTPNKPAVKPP</sequence>
<evidence type="ECO:0000313" key="2">
    <source>
        <dbReference type="Proteomes" id="UP000037507"/>
    </source>
</evidence>
<organism evidence="1 2">
    <name type="scientific">Limnohabitans planktonicus II-D5</name>
    <dbReference type="NCBI Taxonomy" id="1293045"/>
    <lineage>
        <taxon>Bacteria</taxon>
        <taxon>Pseudomonadati</taxon>
        <taxon>Pseudomonadota</taxon>
        <taxon>Betaproteobacteria</taxon>
        <taxon>Burkholderiales</taxon>
        <taxon>Comamonadaceae</taxon>
        <taxon>Limnohabitans</taxon>
    </lineage>
</organism>
<accession>A0A2T7UHX0</accession>
<dbReference type="Proteomes" id="UP000037507">
    <property type="component" value="Unassembled WGS sequence"/>
</dbReference>
<evidence type="ECO:0000313" key="1">
    <source>
        <dbReference type="EMBL" id="PVE44273.1"/>
    </source>
</evidence>
<dbReference type="AlphaFoldDB" id="A0A2T7UHX0"/>
<gene>
    <name evidence="1" type="ORF">H663_002145</name>
</gene>
<dbReference type="EMBL" id="LFYT02000002">
    <property type="protein sequence ID" value="PVE44273.1"/>
    <property type="molecule type" value="Genomic_DNA"/>
</dbReference>
<keyword evidence="2" id="KW-1185">Reference proteome</keyword>
<name>A0A2T7UHX0_9BURK</name>
<protein>
    <submittedName>
        <fullName evidence="1">Uncharacterized protein</fullName>
    </submittedName>
</protein>
<reference evidence="1" key="1">
    <citation type="submission" date="2017-04" db="EMBL/GenBank/DDBJ databases">
        <title>Unexpected and diverse lifestyles within the genus Limnohabitans.</title>
        <authorList>
            <person name="Kasalicky V."/>
            <person name="Mehrshad M."/>
            <person name="Andrei S.-A."/>
            <person name="Salcher M."/>
            <person name="Kratochvilova H."/>
            <person name="Simek K."/>
            <person name="Ghai R."/>
        </authorList>
    </citation>
    <scope>NUCLEOTIDE SEQUENCE [LARGE SCALE GENOMIC DNA]</scope>
    <source>
        <strain evidence="1">II-D5</strain>
    </source>
</reference>